<dbReference type="InterPro" id="IPR002145">
    <property type="entry name" value="CopG"/>
</dbReference>
<dbReference type="RefSeq" id="WP_013164027.1">
    <property type="nucleotide sequence ID" value="NC_014216.1"/>
</dbReference>
<dbReference type="GO" id="GO:0006355">
    <property type="term" value="P:regulation of DNA-templated transcription"/>
    <property type="evidence" value="ECO:0007669"/>
    <property type="project" value="InterPro"/>
</dbReference>
<dbReference type="HOGENOM" id="CLU_155311_5_3_7"/>
<dbReference type="AlphaFoldDB" id="D6Z4M9"/>
<dbReference type="InParanoid" id="D6Z4M9"/>
<accession>D6Z4M9</accession>
<feature type="domain" description="Ribbon-helix-helix protein CopG" evidence="1">
    <location>
        <begin position="6"/>
        <end position="43"/>
    </location>
</feature>
<protein>
    <submittedName>
        <fullName evidence="2">Transcriptional regulator, CopG family</fullName>
    </submittedName>
</protein>
<dbReference type="Proteomes" id="UP000001508">
    <property type="component" value="Chromosome"/>
</dbReference>
<dbReference type="SUPFAM" id="SSF47598">
    <property type="entry name" value="Ribbon-helix-helix"/>
    <property type="match status" value="1"/>
</dbReference>
<dbReference type="STRING" id="589865.DaAHT2_1814"/>
<keyword evidence="3" id="KW-1185">Reference proteome</keyword>
<gene>
    <name evidence="2" type="ordered locus">DaAHT2_1814</name>
</gene>
<dbReference type="InterPro" id="IPR013321">
    <property type="entry name" value="Arc_rbn_hlx_hlx"/>
</dbReference>
<dbReference type="InterPro" id="IPR052991">
    <property type="entry name" value="Non-func_TypeII_TA_Antitoxin"/>
</dbReference>
<dbReference type="PANTHER" id="PTHR40688:SF2">
    <property type="entry name" value="RIBBON-HELIX-HELIX PROTEIN COPG DOMAIN-CONTAINING PROTEIN"/>
    <property type="match status" value="1"/>
</dbReference>
<dbReference type="eggNOG" id="COG3905">
    <property type="taxonomic scope" value="Bacteria"/>
</dbReference>
<dbReference type="Gene3D" id="1.10.1220.10">
    <property type="entry name" value="Met repressor-like"/>
    <property type="match status" value="1"/>
</dbReference>
<dbReference type="EMBL" id="CP001940">
    <property type="protein sequence ID" value="ADH86504.1"/>
    <property type="molecule type" value="Genomic_DNA"/>
</dbReference>
<evidence type="ECO:0000259" key="1">
    <source>
        <dbReference type="Pfam" id="PF01402"/>
    </source>
</evidence>
<sequence>MQKAASVSVRVKAATKTRLEALATATRRSKSYVIEEALEQYLDVNEWQIEGILKAIAEADTAGAVFIDHDEVLARWEAKVAR</sequence>
<dbReference type="PANTHER" id="PTHR40688">
    <property type="match status" value="1"/>
</dbReference>
<organism evidence="2 3">
    <name type="scientific">Desulfurivibrio alkaliphilus (strain DSM 19089 / UNIQEM U267 / AHT2)</name>
    <dbReference type="NCBI Taxonomy" id="589865"/>
    <lineage>
        <taxon>Bacteria</taxon>
        <taxon>Pseudomonadati</taxon>
        <taxon>Thermodesulfobacteriota</taxon>
        <taxon>Desulfobulbia</taxon>
        <taxon>Desulfobulbales</taxon>
        <taxon>Desulfobulbaceae</taxon>
        <taxon>Desulfurivibrio</taxon>
    </lineage>
</organism>
<dbReference type="CDD" id="cd22233">
    <property type="entry name" value="RHH_CopAso-like"/>
    <property type="match status" value="1"/>
</dbReference>
<dbReference type="Pfam" id="PF01402">
    <property type="entry name" value="RHH_1"/>
    <property type="match status" value="1"/>
</dbReference>
<dbReference type="InterPro" id="IPR010985">
    <property type="entry name" value="Ribbon_hlx_hlx"/>
</dbReference>
<dbReference type="KEGG" id="dak:DaAHT2_1814"/>
<name>D6Z4M9_DESAT</name>
<reference evidence="3" key="1">
    <citation type="submission" date="2010-02" db="EMBL/GenBank/DDBJ databases">
        <title>Complete sequence of Desulfurivibrio alkaliphilus AHT2.</title>
        <authorList>
            <consortium name="US DOE Joint Genome Institute"/>
            <person name="Pitluck S."/>
            <person name="Chertkov O."/>
            <person name="Detter J.C."/>
            <person name="Han C."/>
            <person name="Tapia R."/>
            <person name="Larimer F."/>
            <person name="Land M."/>
            <person name="Hauser L."/>
            <person name="Kyrpides N."/>
            <person name="Mikhailova N."/>
            <person name="Sorokin D.Y."/>
            <person name="Muyzer G."/>
            <person name="Woyke T."/>
        </authorList>
    </citation>
    <scope>NUCLEOTIDE SEQUENCE [LARGE SCALE GENOMIC DNA]</scope>
    <source>
        <strain evidence="3">DSM 19089 / UNIQEM U267 / AHT2</strain>
    </source>
</reference>
<evidence type="ECO:0000313" key="2">
    <source>
        <dbReference type="EMBL" id="ADH86504.1"/>
    </source>
</evidence>
<dbReference type="OrthoDB" id="9812023at2"/>
<evidence type="ECO:0000313" key="3">
    <source>
        <dbReference type="Proteomes" id="UP000001508"/>
    </source>
</evidence>
<proteinExistence type="predicted"/>